<evidence type="ECO:0000313" key="1">
    <source>
        <dbReference type="EMBL" id="PJZ71287.1"/>
    </source>
</evidence>
<dbReference type="Gene3D" id="3.40.50.1820">
    <property type="entry name" value="alpha/beta hydrolase"/>
    <property type="match status" value="1"/>
</dbReference>
<accession>A0A2M9ZS72</accession>
<dbReference type="EMBL" id="NPDY01000001">
    <property type="protein sequence ID" value="PJZ71287.1"/>
    <property type="molecule type" value="Genomic_DNA"/>
</dbReference>
<sequence>MMSQFKIIQKRFFAIALLVVLGACTSFTVITEEKFGKQTANIGPNLYLTTFSYENSDYPPILIVDPVLVNKKALYLGEYSGLIGVLNGNGFSVWFLHFENYQNLDLKEIGDKVLPQAISQVQKIAKRKDIILGGVSVGGQAVLHYLSQKKDPSVAKTFFLGTGMDYQYNDSFIEEMTKEKRFGSDLSLKCKQKDSFCSRYISFDEDDPKTIFLYRNLWNYLPSLDSKLWADFEAMEVPTLFVTGKLDNVSPSESVHPVYRRKKGEKYFWEVGRDNRASIDYDHMSLFSYEEAGPEIYEVIADWLKKKKGE</sequence>
<dbReference type="Proteomes" id="UP000231990">
    <property type="component" value="Unassembled WGS sequence"/>
</dbReference>
<dbReference type="PROSITE" id="PS51257">
    <property type="entry name" value="PROKAR_LIPOPROTEIN"/>
    <property type="match status" value="1"/>
</dbReference>
<keyword evidence="2" id="KW-0378">Hydrolase</keyword>
<dbReference type="GO" id="GO:0016787">
    <property type="term" value="F:hydrolase activity"/>
    <property type="evidence" value="ECO:0007669"/>
    <property type="project" value="UniProtKB-KW"/>
</dbReference>
<reference evidence="3 4" key="1">
    <citation type="submission" date="2017-07" db="EMBL/GenBank/DDBJ databases">
        <title>Leptospira spp. isolated from tropical soils.</title>
        <authorList>
            <person name="Thibeaux R."/>
            <person name="Iraola G."/>
            <person name="Ferres I."/>
            <person name="Bierque E."/>
            <person name="Girault D."/>
            <person name="Soupe-Gilbert M.-E."/>
            <person name="Picardeau M."/>
            <person name="Goarant C."/>
        </authorList>
    </citation>
    <scope>NUCLEOTIDE SEQUENCE [LARGE SCALE GENOMIC DNA]</scope>
    <source>
        <strain evidence="2 4">FH1-B-B1</strain>
        <strain evidence="1 3">FH1-B-C1</strain>
    </source>
</reference>
<evidence type="ECO:0000313" key="2">
    <source>
        <dbReference type="EMBL" id="PJZ74821.1"/>
    </source>
</evidence>
<dbReference type="EMBL" id="NPDZ01000001">
    <property type="protein sequence ID" value="PJZ74821.1"/>
    <property type="molecule type" value="Genomic_DNA"/>
</dbReference>
<keyword evidence="3" id="KW-1185">Reference proteome</keyword>
<dbReference type="SUPFAM" id="SSF53474">
    <property type="entry name" value="alpha/beta-Hydrolases"/>
    <property type="match status" value="1"/>
</dbReference>
<proteinExistence type="predicted"/>
<evidence type="ECO:0000313" key="4">
    <source>
        <dbReference type="Proteomes" id="UP000231990"/>
    </source>
</evidence>
<dbReference type="OrthoDB" id="334329at2"/>
<protein>
    <submittedName>
        <fullName evidence="2">Alpha/beta hydrolase</fullName>
    </submittedName>
</protein>
<gene>
    <name evidence="1" type="ORF">CH360_01935</name>
    <name evidence="2" type="ORF">CH373_01935</name>
</gene>
<organism evidence="2 4">
    <name type="scientific">Leptospira perolatii</name>
    <dbReference type="NCBI Taxonomy" id="2023191"/>
    <lineage>
        <taxon>Bacteria</taxon>
        <taxon>Pseudomonadati</taxon>
        <taxon>Spirochaetota</taxon>
        <taxon>Spirochaetia</taxon>
        <taxon>Leptospirales</taxon>
        <taxon>Leptospiraceae</taxon>
        <taxon>Leptospira</taxon>
    </lineage>
</organism>
<dbReference type="AlphaFoldDB" id="A0A2M9ZS72"/>
<name>A0A2M9ZS72_9LEPT</name>
<dbReference type="InterPro" id="IPR029058">
    <property type="entry name" value="AB_hydrolase_fold"/>
</dbReference>
<comment type="caution">
    <text evidence="2">The sequence shown here is derived from an EMBL/GenBank/DDBJ whole genome shotgun (WGS) entry which is preliminary data.</text>
</comment>
<evidence type="ECO:0000313" key="3">
    <source>
        <dbReference type="Proteomes" id="UP000231962"/>
    </source>
</evidence>
<dbReference type="Proteomes" id="UP000231962">
    <property type="component" value="Unassembled WGS sequence"/>
</dbReference>